<evidence type="ECO:0000313" key="3">
    <source>
        <dbReference type="Proteomes" id="UP001175817"/>
    </source>
</evidence>
<dbReference type="RefSeq" id="WP_076752197.1">
    <property type="nucleotide sequence ID" value="NZ_CP089407.1"/>
</dbReference>
<evidence type="ECO:0000313" key="2">
    <source>
        <dbReference type="EMBL" id="MEC6051632.1"/>
    </source>
</evidence>
<feature type="signal peptide" evidence="1">
    <location>
        <begin position="1"/>
        <end position="17"/>
    </location>
</feature>
<reference evidence="2" key="1">
    <citation type="journal article" date="2023" name="Nat. Commun.">
        <title>Genomic dissection of endemic carbapenem resistance reveals metallo-beta-lactamase dissemination through clonal, plasmid and integron transfer.</title>
        <authorList>
            <person name="Macesic N."/>
            <person name="Hawkey J."/>
            <person name="Vezina B."/>
            <person name="Wisniewski J.A."/>
            <person name="Cottingham H."/>
            <person name="Blakeway L.V."/>
            <person name="Harshegyi T."/>
            <person name="Pragastis K."/>
            <person name="Badoordeen G.Z."/>
            <person name="Dennison A."/>
            <person name="Spelman D.W."/>
            <person name="Jenney A.W.J."/>
            <person name="Peleg A.Y."/>
        </authorList>
    </citation>
    <scope>NUCLEOTIDE SEQUENCE</scope>
    <source>
        <strain evidence="2">CPO078</strain>
    </source>
</reference>
<proteinExistence type="predicted"/>
<evidence type="ECO:0008006" key="4">
    <source>
        <dbReference type="Google" id="ProtNLM"/>
    </source>
</evidence>
<gene>
    <name evidence="2" type="ORF">QAB24_014120</name>
</gene>
<name>A0AB35WBB2_9ENTR</name>
<dbReference type="AlphaFoldDB" id="A0AB35WBB2"/>
<sequence>MKKMMILCAIVSLPAFSAETMPFSDAEALEYLKPSNEEVFTNAVAVLVKNDAEASLQQNKTERGTKLIPITVKTIAKDFENNEIIAVEKYKNQPIRIKGIIKKIGLDALGRGVVTVSGGSSFSGNLVASVNKESNWVREASKGDKIDLTCNISGYVMLNVAATCEDSLTYTQRLIKKEYGIEEAFHLPTKQSDASLTYIIKANENEIAKSCSKPDDKCFKTVMDAMEKTKKPDSRFVSWMSKLPE</sequence>
<dbReference type="InterPro" id="IPR024422">
    <property type="entry name" value="Protein_unknown_function_OB"/>
</dbReference>
<organism evidence="2 3">
    <name type="scientific">Klebsiella michiganensis</name>
    <dbReference type="NCBI Taxonomy" id="1134687"/>
    <lineage>
        <taxon>Bacteria</taxon>
        <taxon>Pseudomonadati</taxon>
        <taxon>Pseudomonadota</taxon>
        <taxon>Gammaproteobacteria</taxon>
        <taxon>Enterobacterales</taxon>
        <taxon>Enterobacteriaceae</taxon>
        <taxon>Klebsiella/Raoultella group</taxon>
        <taxon>Klebsiella</taxon>
    </lineage>
</organism>
<reference evidence="2" key="2">
    <citation type="submission" date="2024-01" db="EMBL/GenBank/DDBJ databases">
        <authorList>
            <person name="Macesic N."/>
        </authorList>
    </citation>
    <scope>NUCLEOTIDE SEQUENCE</scope>
    <source>
        <strain evidence="2">CPO078</strain>
    </source>
</reference>
<feature type="chain" id="PRO_5044336889" description="tRNA_anti-like" evidence="1">
    <location>
        <begin position="18"/>
        <end position="245"/>
    </location>
</feature>
<dbReference type="Proteomes" id="UP001175817">
    <property type="component" value="Unassembled WGS sequence"/>
</dbReference>
<accession>A0AB35WBB2</accession>
<keyword evidence="1" id="KW-0732">Signal</keyword>
<comment type="caution">
    <text evidence="2">The sequence shown here is derived from an EMBL/GenBank/DDBJ whole genome shotgun (WGS) entry which is preliminary data.</text>
</comment>
<evidence type="ECO:0000256" key="1">
    <source>
        <dbReference type="SAM" id="SignalP"/>
    </source>
</evidence>
<dbReference type="EMBL" id="JARTTH020000001">
    <property type="protein sequence ID" value="MEC6051632.1"/>
    <property type="molecule type" value="Genomic_DNA"/>
</dbReference>
<protein>
    <recommendedName>
        <fullName evidence="4">tRNA_anti-like</fullName>
    </recommendedName>
</protein>
<dbReference type="Pfam" id="PF12869">
    <property type="entry name" value="tRNA_anti-like"/>
    <property type="match status" value="1"/>
</dbReference>